<gene>
    <name evidence="5" type="ORF">UT67_C0014G0015</name>
</gene>
<dbReference type="GO" id="GO:0005829">
    <property type="term" value="C:cytosol"/>
    <property type="evidence" value="ECO:0007669"/>
    <property type="project" value="TreeGrafter"/>
</dbReference>
<proteinExistence type="inferred from homology"/>
<reference evidence="5 6" key="1">
    <citation type="journal article" date="2015" name="Nature">
        <title>rRNA introns, odd ribosomes, and small enigmatic genomes across a large radiation of phyla.</title>
        <authorList>
            <person name="Brown C.T."/>
            <person name="Hug L.A."/>
            <person name="Thomas B.C."/>
            <person name="Sharon I."/>
            <person name="Castelle C.J."/>
            <person name="Singh A."/>
            <person name="Wilkins M.J."/>
            <person name="Williams K.H."/>
            <person name="Banfield J.F."/>
        </authorList>
    </citation>
    <scope>NUCLEOTIDE SEQUENCE [LARGE SCALE GENOMIC DNA]</scope>
</reference>
<feature type="domain" description="Nudix hydrolase" evidence="4">
    <location>
        <begin position="36"/>
        <end position="168"/>
    </location>
</feature>
<evidence type="ECO:0000256" key="2">
    <source>
        <dbReference type="ARBA" id="ARBA00022801"/>
    </source>
</evidence>
<dbReference type="SUPFAM" id="SSF55811">
    <property type="entry name" value="Nudix"/>
    <property type="match status" value="1"/>
</dbReference>
<name>A0A0G0Q303_9BACT</name>
<dbReference type="Gene3D" id="3.90.79.10">
    <property type="entry name" value="Nucleoside Triphosphate Pyrophosphohydrolase"/>
    <property type="match status" value="1"/>
</dbReference>
<dbReference type="EMBL" id="LBXR01000014">
    <property type="protein sequence ID" value="KKR34503.1"/>
    <property type="molecule type" value="Genomic_DNA"/>
</dbReference>
<evidence type="ECO:0000313" key="6">
    <source>
        <dbReference type="Proteomes" id="UP000034855"/>
    </source>
</evidence>
<comment type="similarity">
    <text evidence="3">Belongs to the Nudix hydrolase family.</text>
</comment>
<dbReference type="PRINTS" id="PR00502">
    <property type="entry name" value="NUDIXFAMILY"/>
</dbReference>
<dbReference type="InterPro" id="IPR020476">
    <property type="entry name" value="Nudix_hydrolase"/>
</dbReference>
<dbReference type="PROSITE" id="PS51462">
    <property type="entry name" value="NUDIX"/>
    <property type="match status" value="1"/>
</dbReference>
<comment type="caution">
    <text evidence="5">The sequence shown here is derived from an EMBL/GenBank/DDBJ whole genome shotgun (WGS) entry which is preliminary data.</text>
</comment>
<dbReference type="InterPro" id="IPR015797">
    <property type="entry name" value="NUDIX_hydrolase-like_dom_sf"/>
</dbReference>
<dbReference type="PROSITE" id="PS00893">
    <property type="entry name" value="NUDIX_BOX"/>
    <property type="match status" value="1"/>
</dbReference>
<dbReference type="PANTHER" id="PTHR11839">
    <property type="entry name" value="UDP/ADP-SUGAR PYROPHOSPHATASE"/>
    <property type="match status" value="1"/>
</dbReference>
<sequence>MSDIKKISSEIAQKNPYWEYKCDKFLLSSGAVKDYYYGETTGNVIIIPILDDSRLVLVRQYRYLDEKNSVEFPGGGIQAGESPAEAAARELLEESGYKTDNLIKVGSFEPCVGLLKDQSHIFIANELTEVQPPQSDEMENTEVILRRVDEFENMIKQGEIWNGQVLAAWAIARDLLLKNE</sequence>
<protein>
    <submittedName>
        <fullName evidence="5">NUDIX hydrolase</fullName>
    </submittedName>
</protein>
<dbReference type="InterPro" id="IPR020084">
    <property type="entry name" value="NUDIX_hydrolase_CS"/>
</dbReference>
<keyword evidence="2 3" id="KW-0378">Hydrolase</keyword>
<evidence type="ECO:0000256" key="3">
    <source>
        <dbReference type="RuleBase" id="RU003476"/>
    </source>
</evidence>
<dbReference type="GO" id="GO:0016462">
    <property type="term" value="F:pyrophosphatase activity"/>
    <property type="evidence" value="ECO:0007669"/>
    <property type="project" value="UniProtKB-ARBA"/>
</dbReference>
<dbReference type="Pfam" id="PF00293">
    <property type="entry name" value="NUDIX"/>
    <property type="match status" value="1"/>
</dbReference>
<dbReference type="STRING" id="1619037.UT67_C0014G0015"/>
<evidence type="ECO:0000256" key="1">
    <source>
        <dbReference type="ARBA" id="ARBA00001946"/>
    </source>
</evidence>
<organism evidence="5 6">
    <name type="scientific">Candidatus Magasanikbacteria bacterium GW2011_GWA2_40_10</name>
    <dbReference type="NCBI Taxonomy" id="1619037"/>
    <lineage>
        <taxon>Bacteria</taxon>
        <taxon>Candidatus Magasanikiibacteriota</taxon>
    </lineage>
</organism>
<evidence type="ECO:0000313" key="5">
    <source>
        <dbReference type="EMBL" id="KKR34503.1"/>
    </source>
</evidence>
<dbReference type="GO" id="GO:0006753">
    <property type="term" value="P:nucleoside phosphate metabolic process"/>
    <property type="evidence" value="ECO:0007669"/>
    <property type="project" value="TreeGrafter"/>
</dbReference>
<dbReference type="Proteomes" id="UP000034855">
    <property type="component" value="Unassembled WGS sequence"/>
</dbReference>
<dbReference type="PANTHER" id="PTHR11839:SF18">
    <property type="entry name" value="NUDIX HYDROLASE DOMAIN-CONTAINING PROTEIN"/>
    <property type="match status" value="1"/>
</dbReference>
<dbReference type="GO" id="GO:0019693">
    <property type="term" value="P:ribose phosphate metabolic process"/>
    <property type="evidence" value="ECO:0007669"/>
    <property type="project" value="TreeGrafter"/>
</dbReference>
<dbReference type="CDD" id="cd03424">
    <property type="entry name" value="NUDIX_ADPRase_Nudt5_UGPPase_Nudt14"/>
    <property type="match status" value="1"/>
</dbReference>
<dbReference type="AlphaFoldDB" id="A0A0G0Q303"/>
<comment type="cofactor">
    <cofactor evidence="1">
        <name>Mg(2+)</name>
        <dbReference type="ChEBI" id="CHEBI:18420"/>
    </cofactor>
</comment>
<accession>A0A0G0Q303</accession>
<dbReference type="InterPro" id="IPR000086">
    <property type="entry name" value="NUDIX_hydrolase_dom"/>
</dbReference>
<evidence type="ECO:0000259" key="4">
    <source>
        <dbReference type="PROSITE" id="PS51462"/>
    </source>
</evidence>